<reference evidence="2" key="1">
    <citation type="submission" date="2016-10" db="EMBL/GenBank/DDBJ databases">
        <authorList>
            <person name="Varghese N."/>
            <person name="Submissions S."/>
        </authorList>
    </citation>
    <scope>NUCLEOTIDE SEQUENCE [LARGE SCALE GENOMIC DNA]</scope>
    <source>
        <strain evidence="2">CGMCC 4.5579</strain>
    </source>
</reference>
<gene>
    <name evidence="1" type="ORF">SAMN05421810_11524</name>
</gene>
<keyword evidence="2" id="KW-1185">Reference proteome</keyword>
<dbReference type="AlphaFoldDB" id="A0A1I6AW59"/>
<accession>A0A1I6AW59</accession>
<dbReference type="EMBL" id="FOWW01000015">
    <property type="protein sequence ID" value="SFQ72930.1"/>
    <property type="molecule type" value="Genomic_DNA"/>
</dbReference>
<proteinExistence type="predicted"/>
<name>A0A1I6AW59_9PSEU</name>
<dbReference type="Proteomes" id="UP000198727">
    <property type="component" value="Unassembled WGS sequence"/>
</dbReference>
<evidence type="ECO:0000313" key="2">
    <source>
        <dbReference type="Proteomes" id="UP000198727"/>
    </source>
</evidence>
<organism evidence="1 2">
    <name type="scientific">Amycolatopsis arida</name>
    <dbReference type="NCBI Taxonomy" id="587909"/>
    <lineage>
        <taxon>Bacteria</taxon>
        <taxon>Bacillati</taxon>
        <taxon>Actinomycetota</taxon>
        <taxon>Actinomycetes</taxon>
        <taxon>Pseudonocardiales</taxon>
        <taxon>Pseudonocardiaceae</taxon>
        <taxon>Amycolatopsis</taxon>
    </lineage>
</organism>
<protein>
    <submittedName>
        <fullName evidence="1">Uncharacterized protein</fullName>
    </submittedName>
</protein>
<evidence type="ECO:0000313" key="1">
    <source>
        <dbReference type="EMBL" id="SFQ72930.1"/>
    </source>
</evidence>
<sequence>MCAAAHANQDLTPWLSYLDTLTGADADAGITRLACHWAEDIARGVEPMLWWYPEDPAAPLRDWLYSDPLSERLSRMEDRDTLIAIAQM</sequence>